<dbReference type="Pfam" id="PF00893">
    <property type="entry name" value="Multi_Drug_Res"/>
    <property type="match status" value="1"/>
</dbReference>
<keyword evidence="2" id="KW-0813">Transport</keyword>
<evidence type="ECO:0000313" key="11">
    <source>
        <dbReference type="EMBL" id="MCO6052187.1"/>
    </source>
</evidence>
<dbReference type="PANTHER" id="PTHR30561">
    <property type="entry name" value="SMR FAMILY PROTON-DEPENDENT DRUG EFFLUX TRANSPORTER SUGE"/>
    <property type="match status" value="1"/>
</dbReference>
<feature type="transmembrane region" description="Helical" evidence="10">
    <location>
        <begin position="60"/>
        <end position="79"/>
    </location>
</feature>
<gene>
    <name evidence="11" type="primary">sugE</name>
    <name evidence="11" type="ORF">NGM99_20575</name>
</gene>
<evidence type="ECO:0000256" key="4">
    <source>
        <dbReference type="ARBA" id="ARBA00022692"/>
    </source>
</evidence>
<feature type="transmembrane region" description="Helical" evidence="10">
    <location>
        <begin position="85"/>
        <end position="103"/>
    </location>
</feature>
<dbReference type="NCBIfam" id="NF008512">
    <property type="entry name" value="PRK11431.1"/>
    <property type="match status" value="1"/>
</dbReference>
<evidence type="ECO:0000313" key="12">
    <source>
        <dbReference type="Proteomes" id="UP001205906"/>
    </source>
</evidence>
<comment type="similarity">
    <text evidence="7">Belongs to the drug/metabolite transporter (DMT) superfamily. Small multidrug resistance (SMR) (TC 2.A.7.1) family. Gdx/SugE subfamily.</text>
</comment>
<reference evidence="11 12" key="1">
    <citation type="submission" date="2022-06" db="EMBL/GenBank/DDBJ databases">
        <title>Mesorhizobium sp. strain RP14 Genome sequencing and assembly.</title>
        <authorList>
            <person name="Kim I."/>
        </authorList>
    </citation>
    <scope>NUCLEOTIDE SEQUENCE [LARGE SCALE GENOMIC DNA]</scope>
    <source>
        <strain evidence="12">RP14(2022)</strain>
    </source>
</reference>
<dbReference type="SUPFAM" id="SSF103481">
    <property type="entry name" value="Multidrug resistance efflux transporter EmrE"/>
    <property type="match status" value="1"/>
</dbReference>
<keyword evidence="4 9" id="KW-0812">Transmembrane</keyword>
<comment type="subcellular location">
    <subcellularLocation>
        <location evidence="1 9">Cell membrane</location>
        <topology evidence="1 9">Multi-pass membrane protein</topology>
    </subcellularLocation>
</comment>
<keyword evidence="3" id="KW-1003">Cell membrane</keyword>
<keyword evidence="12" id="KW-1185">Reference proteome</keyword>
<feature type="transmembrane region" description="Helical" evidence="10">
    <location>
        <begin position="33"/>
        <end position="53"/>
    </location>
</feature>
<dbReference type="Proteomes" id="UP001205906">
    <property type="component" value="Unassembled WGS sequence"/>
</dbReference>
<evidence type="ECO:0000256" key="10">
    <source>
        <dbReference type="SAM" id="Phobius"/>
    </source>
</evidence>
<evidence type="ECO:0000256" key="5">
    <source>
        <dbReference type="ARBA" id="ARBA00022989"/>
    </source>
</evidence>
<comment type="caution">
    <text evidence="11">The sequence shown here is derived from an EMBL/GenBank/DDBJ whole genome shotgun (WGS) entry which is preliminary data.</text>
</comment>
<dbReference type="EMBL" id="JAMXQS010000011">
    <property type="protein sequence ID" value="MCO6052187.1"/>
    <property type="molecule type" value="Genomic_DNA"/>
</dbReference>
<evidence type="ECO:0000256" key="7">
    <source>
        <dbReference type="ARBA" id="ARBA00038151"/>
    </source>
</evidence>
<dbReference type="Gene3D" id="1.10.3730.20">
    <property type="match status" value="1"/>
</dbReference>
<evidence type="ECO:0000256" key="1">
    <source>
        <dbReference type="ARBA" id="ARBA00004651"/>
    </source>
</evidence>
<proteinExistence type="inferred from homology"/>
<evidence type="ECO:0000256" key="8">
    <source>
        <dbReference type="ARBA" id="ARBA00039168"/>
    </source>
</evidence>
<evidence type="ECO:0000256" key="9">
    <source>
        <dbReference type="RuleBase" id="RU003942"/>
    </source>
</evidence>
<name>A0ABT1CBH9_9HYPH</name>
<organism evidence="11 12">
    <name type="scientific">Mesorhizobium liriopis</name>
    <dbReference type="NCBI Taxonomy" id="2953882"/>
    <lineage>
        <taxon>Bacteria</taxon>
        <taxon>Pseudomonadati</taxon>
        <taxon>Pseudomonadota</taxon>
        <taxon>Alphaproteobacteria</taxon>
        <taxon>Hyphomicrobiales</taxon>
        <taxon>Phyllobacteriaceae</taxon>
        <taxon>Mesorhizobium</taxon>
    </lineage>
</organism>
<keyword evidence="5 10" id="KW-1133">Transmembrane helix</keyword>
<dbReference type="InterPro" id="IPR045324">
    <property type="entry name" value="Small_multidrug_res"/>
</dbReference>
<dbReference type="InterPro" id="IPR000390">
    <property type="entry name" value="Small_drug/metabolite_transptr"/>
</dbReference>
<keyword evidence="6 10" id="KW-0472">Membrane</keyword>
<evidence type="ECO:0000256" key="6">
    <source>
        <dbReference type="ARBA" id="ARBA00023136"/>
    </source>
</evidence>
<evidence type="ECO:0000256" key="2">
    <source>
        <dbReference type="ARBA" id="ARBA00022448"/>
    </source>
</evidence>
<sequence>MAWIALIIAGLFEVVWAFTMKQSAGFSRFWPSVITFVAMAVSFGLLAWAMRVLPLGTSYTIWTGIGAVGAFLVGILVLGEPANPMRLLAAALILGGLMLMKLATPS</sequence>
<dbReference type="RefSeq" id="WP_252822473.1">
    <property type="nucleotide sequence ID" value="NZ_JAMXQS010000011.1"/>
</dbReference>
<protein>
    <recommendedName>
        <fullName evidence="8">Guanidinium exporter</fullName>
    </recommendedName>
</protein>
<dbReference type="PANTHER" id="PTHR30561:SF0">
    <property type="entry name" value="GUANIDINIUM EXPORTER"/>
    <property type="match status" value="1"/>
</dbReference>
<dbReference type="InterPro" id="IPR037185">
    <property type="entry name" value="EmrE-like"/>
</dbReference>
<accession>A0ABT1CBH9</accession>
<evidence type="ECO:0000256" key="3">
    <source>
        <dbReference type="ARBA" id="ARBA00022475"/>
    </source>
</evidence>